<dbReference type="CDD" id="cd00207">
    <property type="entry name" value="fer2"/>
    <property type="match status" value="1"/>
</dbReference>
<accession>C7R0Q2</accession>
<sequence>MSDDITINIDGIDTSVPRGTLVIRAAEKLGIDIPRFCDHPLLEPAGACRQCLVDVEMPDREGNLRPMPKPQASCTLAASDGMVIRTQLTSPTADKAQKGVLELLLINHPLDCPICDKGGECPLQNQALSHGHPDSRFTDVKRTFPKPINVSTQILLDRERCVLCQRCTRFSKQIAGDAFIDLQKRGAMQQIGRFDATVLGFDDDYQLDGLSDDATALAGPDLPVGPAELDEAGDTFSSYFSGNTIQICPVGALTSAAYRFRARPFDLVSTPAIAEHDSSGSAIRVDHRRGSVLRRLAGNDPAVNEEWITDKDRFAFTWHTAPGRITTPMVRERGTDGFRGELREASWNEALQLAARGLTQAANPDTTTHAGVLTGGRLTIEDSYAYATFARVALGTNDIDARARVASTEEEHFLGAHIAGRGVTVTFADLEQAAHVVLVGYEPEEEGGVVFLRLRKAARTGTLRTWAIAPFASRGLQRIDNSTLLATRPGDEATVLHQLAHTDEAPAEIVDLRTALHDAGKDAIIVVGERLAGVPGAYSALTTLTQATGARVAWIPRRIGERAALEMGALPTLLPGGRPVTDPSARVDLAAHWGVDTLPSQPGRSTSEILAALSSGELNSVLIGGLELADLPDPDAARNALDVADFVVSLEVRHSDVTPYADVILPVAPPSEKAGAYWNWEGRVRTFGQALTTNALPDHRVLAMLADTIGRPTGTHTLTEVRAHIDALGPWDGTRLETPHTPAPSHIALHQGEAILATWHLLLDDGALQVGERFLAGTAKTPVARISADTAAAIGVTDGHPVTVSTPRGSITLPAAITTMPRDVVWLPQRSPGSHVYTTLGATAGDRVTLTPGTPETEGKDQ</sequence>
<dbReference type="NCBIfam" id="NF005895">
    <property type="entry name" value="PRK07860.1"/>
    <property type="match status" value="1"/>
</dbReference>
<dbReference type="PROSITE" id="PS00641">
    <property type="entry name" value="COMPLEX1_75K_1"/>
    <property type="match status" value="1"/>
</dbReference>
<dbReference type="Pfam" id="PF13510">
    <property type="entry name" value="Fer2_4"/>
    <property type="match status" value="1"/>
</dbReference>
<dbReference type="InterPro" id="IPR006656">
    <property type="entry name" value="Mopterin_OxRdtase"/>
</dbReference>
<evidence type="ECO:0000313" key="14">
    <source>
        <dbReference type="EMBL" id="ACV08209.1"/>
    </source>
</evidence>
<keyword evidence="5" id="KW-0479">Metal-binding</keyword>
<dbReference type="InterPro" id="IPR019574">
    <property type="entry name" value="NADH_UbQ_OxRdtase_Gsu_4Fe4S-bd"/>
</dbReference>
<dbReference type="Gene3D" id="3.30.70.20">
    <property type="match status" value="1"/>
</dbReference>
<evidence type="ECO:0000256" key="2">
    <source>
        <dbReference type="ARBA" id="ARBA00005404"/>
    </source>
</evidence>
<proteinExistence type="inferred from homology"/>
<dbReference type="STRING" id="471856.Jden_0545"/>
<evidence type="ECO:0000313" key="15">
    <source>
        <dbReference type="Proteomes" id="UP000000628"/>
    </source>
</evidence>
<dbReference type="InterPro" id="IPR050123">
    <property type="entry name" value="Prok_molybdopt-oxidoreductase"/>
</dbReference>
<dbReference type="SUPFAM" id="SSF53706">
    <property type="entry name" value="Formate dehydrogenase/DMSO reductase, domains 1-3"/>
    <property type="match status" value="1"/>
</dbReference>
<evidence type="ECO:0000259" key="11">
    <source>
        <dbReference type="PROSITE" id="PS51085"/>
    </source>
</evidence>
<keyword evidence="4" id="KW-0001">2Fe-2S</keyword>
<reference evidence="14 15" key="1">
    <citation type="journal article" date="2009" name="Stand. Genomic Sci.">
        <title>Complete genome sequence of Jonesia denitrificans type strain (Prevot 55134).</title>
        <authorList>
            <person name="Pukall R."/>
            <person name="Gehrich-Schroter G."/>
            <person name="Lapidus A."/>
            <person name="Nolan M."/>
            <person name="Glavina Del Rio T."/>
            <person name="Lucas S."/>
            <person name="Chen F."/>
            <person name="Tice H."/>
            <person name="Pitluck S."/>
            <person name="Cheng J.F."/>
            <person name="Copeland A."/>
            <person name="Saunders E."/>
            <person name="Brettin T."/>
            <person name="Detter J.C."/>
            <person name="Bruce D."/>
            <person name="Goodwin L."/>
            <person name="Pati A."/>
            <person name="Ivanova N."/>
            <person name="Mavromatis K."/>
            <person name="Ovchinnikova G."/>
            <person name="Chen A."/>
            <person name="Palaniappan K."/>
            <person name="Land M."/>
            <person name="Hauser L."/>
            <person name="Chang Y.J."/>
            <person name="Jeffries C.D."/>
            <person name="Chain P."/>
            <person name="Goker M."/>
            <person name="Bristow J."/>
            <person name="Eisen J.A."/>
            <person name="Markowitz V."/>
            <person name="Hugenholtz P."/>
            <person name="Kyrpides N.C."/>
            <person name="Klenk H.P."/>
            <person name="Han C."/>
        </authorList>
    </citation>
    <scope>NUCLEOTIDE SEQUENCE [LARGE SCALE GENOMIC DNA]</scope>
    <source>
        <strain evidence="15">ATCC 14870 / DSM 20603 / BCRC 15368 / CIP 55.134 / JCM 11481 / NBRC 15587 / NCTC 10816 / Prevot 55134</strain>
    </source>
</reference>
<dbReference type="PROSITE" id="PS51085">
    <property type="entry name" value="2FE2S_FER_2"/>
    <property type="match status" value="1"/>
</dbReference>
<evidence type="ECO:0000256" key="10">
    <source>
        <dbReference type="ARBA" id="ARBA00034078"/>
    </source>
</evidence>
<dbReference type="eggNOG" id="COG0243">
    <property type="taxonomic scope" value="Bacteria"/>
</dbReference>
<keyword evidence="15" id="KW-1185">Reference proteome</keyword>
<dbReference type="Gene3D" id="2.40.40.20">
    <property type="match status" value="1"/>
</dbReference>
<dbReference type="InterPro" id="IPR054351">
    <property type="entry name" value="NADH_UbQ_OxRdtase_ferredoxin"/>
</dbReference>
<dbReference type="Pfam" id="PF01568">
    <property type="entry name" value="Molydop_binding"/>
    <property type="match status" value="1"/>
</dbReference>
<dbReference type="Gene3D" id="3.10.20.740">
    <property type="match status" value="1"/>
</dbReference>
<dbReference type="AlphaFoldDB" id="C7R0Q2"/>
<dbReference type="SUPFAM" id="SSF54292">
    <property type="entry name" value="2Fe-2S ferredoxin-like"/>
    <property type="match status" value="1"/>
</dbReference>
<dbReference type="Gene3D" id="3.40.228.10">
    <property type="entry name" value="Dimethylsulfoxide Reductase, domain 2"/>
    <property type="match status" value="1"/>
</dbReference>
<gene>
    <name evidence="14" type="ordered locus">Jden_0545</name>
</gene>
<dbReference type="Pfam" id="PF22151">
    <property type="entry name" value="Fer4_NDSU1"/>
    <property type="match status" value="1"/>
</dbReference>
<dbReference type="EMBL" id="CP001706">
    <property type="protein sequence ID" value="ACV08209.1"/>
    <property type="molecule type" value="Genomic_DNA"/>
</dbReference>
<keyword evidence="7" id="KW-0408">Iron</keyword>
<dbReference type="InterPro" id="IPR006657">
    <property type="entry name" value="MoPterin_dinucl-bd_dom"/>
</dbReference>
<feature type="domain" description="4Fe-4S His(Cys)3-ligated-type" evidence="13">
    <location>
        <begin position="92"/>
        <end position="131"/>
    </location>
</feature>
<dbReference type="InterPro" id="IPR006963">
    <property type="entry name" value="Mopterin_OxRdtase_4Fe-4S_dom"/>
</dbReference>
<dbReference type="Pfam" id="PF00384">
    <property type="entry name" value="Molybdopterin"/>
    <property type="match status" value="1"/>
</dbReference>
<name>C7R0Q2_JONDD</name>
<dbReference type="SUPFAM" id="SSF50692">
    <property type="entry name" value="ADC-like"/>
    <property type="match status" value="1"/>
</dbReference>
<keyword evidence="9" id="KW-0520">NAD</keyword>
<dbReference type="PROSITE" id="PS51839">
    <property type="entry name" value="4FE4S_HC3"/>
    <property type="match status" value="1"/>
</dbReference>
<dbReference type="OrthoDB" id="9810782at2"/>
<dbReference type="PROSITE" id="PS51669">
    <property type="entry name" value="4FE4S_MOW_BIS_MGD"/>
    <property type="match status" value="1"/>
</dbReference>
<dbReference type="GO" id="GO:0042773">
    <property type="term" value="P:ATP synthesis coupled electron transport"/>
    <property type="evidence" value="ECO:0007669"/>
    <property type="project" value="InterPro"/>
</dbReference>
<evidence type="ECO:0000259" key="12">
    <source>
        <dbReference type="PROSITE" id="PS51669"/>
    </source>
</evidence>
<dbReference type="SMART" id="SM00929">
    <property type="entry name" value="NADH-G_4Fe-4S_3"/>
    <property type="match status" value="1"/>
</dbReference>
<organism evidence="14 15">
    <name type="scientific">Jonesia denitrificans (strain ATCC 14870 / DSM 20603 / BCRC 15368 / CIP 55.134 / JCM 11481 / NBRC 15587 / NCTC 10816 / Prevot 55134)</name>
    <name type="common">Listeria denitrificans</name>
    <dbReference type="NCBI Taxonomy" id="471856"/>
    <lineage>
        <taxon>Bacteria</taxon>
        <taxon>Bacillati</taxon>
        <taxon>Actinomycetota</taxon>
        <taxon>Actinomycetes</taxon>
        <taxon>Micrococcales</taxon>
        <taxon>Jonesiaceae</taxon>
        <taxon>Jonesia</taxon>
    </lineage>
</organism>
<dbReference type="InterPro" id="IPR009010">
    <property type="entry name" value="Asp_de-COase-like_dom_sf"/>
</dbReference>
<dbReference type="Proteomes" id="UP000000628">
    <property type="component" value="Chromosome"/>
</dbReference>
<dbReference type="PROSITE" id="PS00642">
    <property type="entry name" value="COMPLEX1_75K_2"/>
    <property type="match status" value="1"/>
</dbReference>
<keyword evidence="3" id="KW-0004">4Fe-4S</keyword>
<dbReference type="GO" id="GO:0051539">
    <property type="term" value="F:4 iron, 4 sulfur cluster binding"/>
    <property type="evidence" value="ECO:0007669"/>
    <property type="project" value="UniProtKB-KW"/>
</dbReference>
<keyword evidence="6" id="KW-1278">Translocase</keyword>
<dbReference type="SUPFAM" id="SSF54862">
    <property type="entry name" value="4Fe-4S ferredoxins"/>
    <property type="match status" value="1"/>
</dbReference>
<evidence type="ECO:0000256" key="8">
    <source>
        <dbReference type="ARBA" id="ARBA00023014"/>
    </source>
</evidence>
<keyword evidence="8" id="KW-0411">Iron-sulfur</keyword>
<dbReference type="GO" id="GO:0008137">
    <property type="term" value="F:NADH dehydrogenase (ubiquinone) activity"/>
    <property type="evidence" value="ECO:0007669"/>
    <property type="project" value="InterPro"/>
</dbReference>
<dbReference type="GO" id="GO:0003954">
    <property type="term" value="F:NADH dehydrogenase activity"/>
    <property type="evidence" value="ECO:0007669"/>
    <property type="project" value="TreeGrafter"/>
</dbReference>
<dbReference type="RefSeq" id="WP_015770838.1">
    <property type="nucleotide sequence ID" value="NC_013174.1"/>
</dbReference>
<comment type="similarity">
    <text evidence="2">Belongs to the complex I 75 kDa subunit family.</text>
</comment>
<dbReference type="GO" id="GO:0046872">
    <property type="term" value="F:metal ion binding"/>
    <property type="evidence" value="ECO:0007669"/>
    <property type="project" value="UniProtKB-KW"/>
</dbReference>
<comment type="cofactor">
    <cofactor evidence="1">
        <name>[4Fe-4S] cluster</name>
        <dbReference type="ChEBI" id="CHEBI:49883"/>
    </cofactor>
</comment>
<dbReference type="KEGG" id="jde:Jden_0545"/>
<feature type="domain" description="4Fe-4S Mo/W bis-MGD-type" evidence="12">
    <location>
        <begin position="267"/>
        <end position="323"/>
    </location>
</feature>
<evidence type="ECO:0000259" key="13">
    <source>
        <dbReference type="PROSITE" id="PS51839"/>
    </source>
</evidence>
<evidence type="ECO:0000256" key="4">
    <source>
        <dbReference type="ARBA" id="ARBA00022714"/>
    </source>
</evidence>
<dbReference type="InterPro" id="IPR001041">
    <property type="entry name" value="2Fe-2S_ferredoxin-type"/>
</dbReference>
<evidence type="ECO:0000256" key="9">
    <source>
        <dbReference type="ARBA" id="ARBA00023027"/>
    </source>
</evidence>
<evidence type="ECO:0000256" key="7">
    <source>
        <dbReference type="ARBA" id="ARBA00023004"/>
    </source>
</evidence>
<dbReference type="GO" id="GO:0016020">
    <property type="term" value="C:membrane"/>
    <property type="evidence" value="ECO:0007669"/>
    <property type="project" value="InterPro"/>
</dbReference>
<dbReference type="InterPro" id="IPR000283">
    <property type="entry name" value="NADH_UbQ_OxRdtase_75kDa_su_CS"/>
</dbReference>
<dbReference type="Pfam" id="PF10588">
    <property type="entry name" value="NADH-G_4Fe-4S_3"/>
    <property type="match status" value="1"/>
</dbReference>
<dbReference type="FunFam" id="3.10.20.740:FF:000001">
    <property type="entry name" value="NADH-quinone oxidoreductase subunit G"/>
    <property type="match status" value="1"/>
</dbReference>
<dbReference type="PANTHER" id="PTHR43105:SF12">
    <property type="entry name" value="NADH-QUINONE OXIDOREDUCTASE SUBUNIT G"/>
    <property type="match status" value="1"/>
</dbReference>
<comment type="cofactor">
    <cofactor evidence="10">
        <name>[2Fe-2S] cluster</name>
        <dbReference type="ChEBI" id="CHEBI:190135"/>
    </cofactor>
</comment>
<dbReference type="GO" id="GO:0051537">
    <property type="term" value="F:2 iron, 2 sulfur cluster binding"/>
    <property type="evidence" value="ECO:0007669"/>
    <property type="project" value="UniProtKB-KW"/>
</dbReference>
<evidence type="ECO:0000256" key="5">
    <source>
        <dbReference type="ARBA" id="ARBA00022723"/>
    </source>
</evidence>
<dbReference type="Pfam" id="PF22117">
    <property type="entry name" value="Fer4_Nqo3"/>
    <property type="match status" value="1"/>
</dbReference>
<dbReference type="HOGENOM" id="CLU_000422_4_0_11"/>
<protein>
    <submittedName>
        <fullName evidence="14">NADH-quinone oxidoreductase, chain G</fullName>
    </submittedName>
</protein>
<dbReference type="Gene3D" id="3.40.50.740">
    <property type="match status" value="2"/>
</dbReference>
<dbReference type="InterPro" id="IPR036010">
    <property type="entry name" value="2Fe-2S_ferredoxin-like_sf"/>
</dbReference>
<evidence type="ECO:0000256" key="6">
    <source>
        <dbReference type="ARBA" id="ARBA00022967"/>
    </source>
</evidence>
<evidence type="ECO:0000256" key="3">
    <source>
        <dbReference type="ARBA" id="ARBA00022485"/>
    </source>
</evidence>
<feature type="domain" description="2Fe-2S ferredoxin-type" evidence="11">
    <location>
        <begin position="3"/>
        <end position="90"/>
    </location>
</feature>
<dbReference type="eggNOG" id="COG1034">
    <property type="taxonomic scope" value="Bacteria"/>
</dbReference>
<evidence type="ECO:0000256" key="1">
    <source>
        <dbReference type="ARBA" id="ARBA00001966"/>
    </source>
</evidence>
<dbReference type="GO" id="GO:0043546">
    <property type="term" value="F:molybdopterin cofactor binding"/>
    <property type="evidence" value="ECO:0007669"/>
    <property type="project" value="InterPro"/>
</dbReference>
<dbReference type="PROSITE" id="PS00643">
    <property type="entry name" value="COMPLEX1_75K_3"/>
    <property type="match status" value="1"/>
</dbReference>
<dbReference type="PANTHER" id="PTHR43105">
    <property type="entry name" value="RESPIRATORY NITRATE REDUCTASE"/>
    <property type="match status" value="1"/>
</dbReference>